<keyword evidence="2" id="KW-0808">Transferase</keyword>
<comment type="caution">
    <text evidence="2">The sequence shown here is derived from an EMBL/GenBank/DDBJ whole genome shotgun (WGS) entry which is preliminary data.</text>
</comment>
<dbReference type="InterPro" id="IPR006342">
    <property type="entry name" value="FkbM_mtfrase"/>
</dbReference>
<proteinExistence type="predicted"/>
<dbReference type="PANTHER" id="PTHR34203">
    <property type="entry name" value="METHYLTRANSFERASE, FKBM FAMILY PROTEIN"/>
    <property type="match status" value="1"/>
</dbReference>
<dbReference type="Gene3D" id="3.40.50.150">
    <property type="entry name" value="Vaccinia Virus protein VP39"/>
    <property type="match status" value="1"/>
</dbReference>
<name>A0A6M1UBP5_9RHOB</name>
<dbReference type="GO" id="GO:0008168">
    <property type="term" value="F:methyltransferase activity"/>
    <property type="evidence" value="ECO:0007669"/>
    <property type="project" value="UniProtKB-KW"/>
</dbReference>
<dbReference type="Pfam" id="PF05050">
    <property type="entry name" value="Methyltransf_21"/>
    <property type="match status" value="1"/>
</dbReference>
<gene>
    <name evidence="2" type="ORF">G5V65_21065</name>
</gene>
<keyword evidence="3" id="KW-1185">Reference proteome</keyword>
<dbReference type="RefSeq" id="WP_165054450.1">
    <property type="nucleotide sequence ID" value="NZ_JAALFE010000050.1"/>
</dbReference>
<dbReference type="InterPro" id="IPR052514">
    <property type="entry name" value="SAM-dependent_MTase"/>
</dbReference>
<dbReference type="InterPro" id="IPR029063">
    <property type="entry name" value="SAM-dependent_MTases_sf"/>
</dbReference>
<evidence type="ECO:0000313" key="2">
    <source>
        <dbReference type="EMBL" id="NGQ93381.1"/>
    </source>
</evidence>
<dbReference type="Proteomes" id="UP000474758">
    <property type="component" value="Unassembled WGS sequence"/>
</dbReference>
<accession>A0A6M1UBP5</accession>
<organism evidence="2 3">
    <name type="scientific">Paragemmobacter kunshanensis</name>
    <dbReference type="NCBI Taxonomy" id="2583234"/>
    <lineage>
        <taxon>Bacteria</taxon>
        <taxon>Pseudomonadati</taxon>
        <taxon>Pseudomonadota</taxon>
        <taxon>Alphaproteobacteria</taxon>
        <taxon>Rhodobacterales</taxon>
        <taxon>Paracoccaceae</taxon>
        <taxon>Paragemmobacter</taxon>
    </lineage>
</organism>
<dbReference type="EMBL" id="JAALFE010000050">
    <property type="protein sequence ID" value="NGQ93381.1"/>
    <property type="molecule type" value="Genomic_DNA"/>
</dbReference>
<keyword evidence="2" id="KW-0489">Methyltransferase</keyword>
<reference evidence="2 3" key="1">
    <citation type="submission" date="2020-02" db="EMBL/GenBank/DDBJ databases">
        <title>Rhodobacter translucens sp. nov., a novel bacterium isolated from activated sludge.</title>
        <authorList>
            <person name="Liu J."/>
        </authorList>
    </citation>
    <scope>NUCLEOTIDE SEQUENCE [LARGE SCALE GENOMIC DNA]</scope>
    <source>
        <strain evidence="2 3">HX-7-19</strain>
    </source>
</reference>
<dbReference type="SUPFAM" id="SSF53335">
    <property type="entry name" value="S-adenosyl-L-methionine-dependent methyltransferases"/>
    <property type="match status" value="1"/>
</dbReference>
<feature type="domain" description="Methyltransferase FkbM" evidence="1">
    <location>
        <begin position="298"/>
        <end position="431"/>
    </location>
</feature>
<dbReference type="AlphaFoldDB" id="A0A6M1UBP5"/>
<evidence type="ECO:0000313" key="3">
    <source>
        <dbReference type="Proteomes" id="UP000474758"/>
    </source>
</evidence>
<evidence type="ECO:0000259" key="1">
    <source>
        <dbReference type="Pfam" id="PF05050"/>
    </source>
</evidence>
<sequence length="433" mass="47778">MKTPIVLCVADQSFQTRWDFCLQSQEAYASRFGYRYVLKETPVEGLNLKWSKLAYAAEYLEADHPVLLIDADAEIRDSAPDFQAELNPKLTGSILYVNGVSGRPNSGVLMLSGIEAHCFLLECIKERNNPVEASFRVTASGENGHVISVLAQKRYEVAARELPVEWNCSQPELAGNAHIRHYTNNLRKALFGGTFQDIGNTPYPPSSEQNAALRLVSKVHRAARQSTARAFDNDPQFARSFRNSVNALSSDLGLCLPAQFHDDGSAWLWNFEFLTGLLDLPSRTIWENMFRPGSIVFDGGAHIGYFSQSCVERAAKLISVEPNESNFDRLVRNLPKQAICVPAAIGDRDGSAVLNEGRGHTNSTLFRLPEGTGRSVPVVLRSIDSICSEYCVEKVDLLKLDVEGYEPEALAGASDTISSSQDIVILVEPTFSK</sequence>
<protein>
    <submittedName>
        <fullName evidence="2">FkbM family methyltransferase</fullName>
    </submittedName>
</protein>
<dbReference type="GO" id="GO:0032259">
    <property type="term" value="P:methylation"/>
    <property type="evidence" value="ECO:0007669"/>
    <property type="project" value="UniProtKB-KW"/>
</dbReference>
<dbReference type="PANTHER" id="PTHR34203:SF15">
    <property type="entry name" value="SLL1173 PROTEIN"/>
    <property type="match status" value="1"/>
</dbReference>
<dbReference type="NCBIfam" id="TIGR01444">
    <property type="entry name" value="fkbM_fam"/>
    <property type="match status" value="1"/>
</dbReference>